<evidence type="ECO:0000313" key="2">
    <source>
        <dbReference type="EMBL" id="CAA9354080.1"/>
    </source>
</evidence>
<dbReference type="SUPFAM" id="SSF82171">
    <property type="entry name" value="DPP6 N-terminal domain-like"/>
    <property type="match status" value="1"/>
</dbReference>
<dbReference type="EMBL" id="CADCTU010000791">
    <property type="protein sequence ID" value="CAA9354080.1"/>
    <property type="molecule type" value="Genomic_DNA"/>
</dbReference>
<accession>A0A6J4MB65</accession>
<evidence type="ECO:0008006" key="3">
    <source>
        <dbReference type="Google" id="ProtNLM"/>
    </source>
</evidence>
<dbReference type="AlphaFoldDB" id="A0A6J4MB65"/>
<feature type="chain" id="PRO_5027098376" description="S9 family peptidase" evidence="1">
    <location>
        <begin position="22"/>
        <end position="171"/>
    </location>
</feature>
<sequence>MRAPLVLAAALLAAVAAPPLAAQETPRAAADSQTAADTRPRSARLTLADYLEWEDVQDPQLSPDGRQVLYTRRFVDKLKDRWETALWIMNADGTRNRYLATGSGAQWSPDGSRVAYVTRGEPDTTQQIFVRYVDGASGASQVTRVSQTPADLRWSPDGRQLAFRMLVLSKD</sequence>
<dbReference type="Gene3D" id="2.120.10.30">
    <property type="entry name" value="TolB, C-terminal domain"/>
    <property type="match status" value="1"/>
</dbReference>
<feature type="non-terminal residue" evidence="2">
    <location>
        <position position="171"/>
    </location>
</feature>
<proteinExistence type="predicted"/>
<name>A0A6J4MB65_9BACT</name>
<protein>
    <recommendedName>
        <fullName evidence="3">S9 family peptidase</fullName>
    </recommendedName>
</protein>
<dbReference type="Pfam" id="PF07676">
    <property type="entry name" value="PD40"/>
    <property type="match status" value="2"/>
</dbReference>
<feature type="signal peptide" evidence="1">
    <location>
        <begin position="1"/>
        <end position="21"/>
    </location>
</feature>
<keyword evidence="1" id="KW-0732">Signal</keyword>
<organism evidence="2">
    <name type="scientific">uncultured Gemmatimonadaceae bacterium</name>
    <dbReference type="NCBI Taxonomy" id="246130"/>
    <lineage>
        <taxon>Bacteria</taxon>
        <taxon>Pseudomonadati</taxon>
        <taxon>Gemmatimonadota</taxon>
        <taxon>Gemmatimonadia</taxon>
        <taxon>Gemmatimonadales</taxon>
        <taxon>Gemmatimonadaceae</taxon>
        <taxon>environmental samples</taxon>
    </lineage>
</organism>
<evidence type="ECO:0000256" key="1">
    <source>
        <dbReference type="SAM" id="SignalP"/>
    </source>
</evidence>
<gene>
    <name evidence="2" type="ORF">AVDCRST_MAG11-3708</name>
</gene>
<reference evidence="2" key="1">
    <citation type="submission" date="2020-02" db="EMBL/GenBank/DDBJ databases">
        <authorList>
            <person name="Meier V. D."/>
        </authorList>
    </citation>
    <scope>NUCLEOTIDE SEQUENCE</scope>
    <source>
        <strain evidence="2">AVDCRST_MAG11</strain>
    </source>
</reference>
<dbReference type="InterPro" id="IPR011042">
    <property type="entry name" value="6-blade_b-propeller_TolB-like"/>
</dbReference>
<dbReference type="InterPro" id="IPR011659">
    <property type="entry name" value="WD40"/>
</dbReference>